<proteinExistence type="predicted"/>
<organism evidence="2 3">
    <name type="scientific">Paenibacillus thalictri</name>
    <dbReference type="NCBI Taxonomy" id="2527873"/>
    <lineage>
        <taxon>Bacteria</taxon>
        <taxon>Bacillati</taxon>
        <taxon>Bacillota</taxon>
        <taxon>Bacilli</taxon>
        <taxon>Bacillales</taxon>
        <taxon>Paenibacillaceae</taxon>
        <taxon>Paenibacillus</taxon>
    </lineage>
</organism>
<feature type="transmembrane region" description="Helical" evidence="1">
    <location>
        <begin position="158"/>
        <end position="191"/>
    </location>
</feature>
<dbReference type="Pfam" id="PF12679">
    <property type="entry name" value="ABC2_membrane_2"/>
    <property type="match status" value="1"/>
</dbReference>
<dbReference type="AlphaFoldDB" id="A0A4Q9DUI6"/>
<evidence type="ECO:0000313" key="2">
    <source>
        <dbReference type="EMBL" id="TBL80664.1"/>
    </source>
</evidence>
<keyword evidence="3" id="KW-1185">Reference proteome</keyword>
<dbReference type="PANTHER" id="PTHR43471">
    <property type="entry name" value="ABC TRANSPORTER PERMEASE"/>
    <property type="match status" value="1"/>
</dbReference>
<feature type="transmembrane region" description="Helical" evidence="1">
    <location>
        <begin position="269"/>
        <end position="288"/>
    </location>
</feature>
<feature type="transmembrane region" description="Helical" evidence="1">
    <location>
        <begin position="64"/>
        <end position="84"/>
    </location>
</feature>
<keyword evidence="1" id="KW-1133">Transmembrane helix</keyword>
<dbReference type="RefSeq" id="WP_131012265.1">
    <property type="nucleotide sequence ID" value="NZ_SIRE01000004.1"/>
</dbReference>
<sequence>MMTIIGMTWRELLRKRVMLLTLLLTVVFLLAFWFVAQTLGERLKSSARDMTSTSYLIDSFQTGSVTLTLGFFFGSFVIAFLSIFSSFSVVSGEAEQGVLQALLPRPLPRWRWYMGRWVGYVSLGVGYALLLFAAILVITKIHSSIPSDPVSLIKSFLLFAFSIPMLVSASMLGSCVFSALGNGVFMTMLYGAGWLGGMIEKVGTILHLEEKAIKPLLTIAGLMSLVMPSESVQHRMLAEMFALSEMQDIVNVNQGLGPFSIGLIPSNTFLIYAGCYTAAALVIGLLVFRRKDF</sequence>
<name>A0A4Q9DUI6_9BACL</name>
<reference evidence="2 3" key="1">
    <citation type="submission" date="2019-02" db="EMBL/GenBank/DDBJ databases">
        <title>Paenibacillus sp. nov., isolated from surface-sterilized tissue of Thalictrum simplex L.</title>
        <authorList>
            <person name="Tuo L."/>
        </authorList>
    </citation>
    <scope>NUCLEOTIDE SEQUENCE [LARGE SCALE GENOMIC DNA]</scope>
    <source>
        <strain evidence="2 3">N2SHLJ1</strain>
    </source>
</reference>
<dbReference type="Proteomes" id="UP000293142">
    <property type="component" value="Unassembled WGS sequence"/>
</dbReference>
<evidence type="ECO:0000256" key="1">
    <source>
        <dbReference type="SAM" id="Phobius"/>
    </source>
</evidence>
<dbReference type="EMBL" id="SIRE01000004">
    <property type="protein sequence ID" value="TBL80664.1"/>
    <property type="molecule type" value="Genomic_DNA"/>
</dbReference>
<dbReference type="OrthoDB" id="5146022at2"/>
<dbReference type="GO" id="GO:0005886">
    <property type="term" value="C:plasma membrane"/>
    <property type="evidence" value="ECO:0007669"/>
    <property type="project" value="UniProtKB-SubCell"/>
</dbReference>
<evidence type="ECO:0000313" key="3">
    <source>
        <dbReference type="Proteomes" id="UP000293142"/>
    </source>
</evidence>
<dbReference type="GO" id="GO:0140359">
    <property type="term" value="F:ABC-type transporter activity"/>
    <property type="evidence" value="ECO:0007669"/>
    <property type="project" value="InterPro"/>
</dbReference>
<feature type="transmembrane region" description="Helical" evidence="1">
    <location>
        <begin position="117"/>
        <end position="138"/>
    </location>
</feature>
<protein>
    <submittedName>
        <fullName evidence="2">ABC transporter permease</fullName>
    </submittedName>
</protein>
<accession>A0A4Q9DUI6</accession>
<comment type="caution">
    <text evidence="2">The sequence shown here is derived from an EMBL/GenBank/DDBJ whole genome shotgun (WGS) entry which is preliminary data.</text>
</comment>
<gene>
    <name evidence="2" type="ORF">EYB31_05400</name>
</gene>
<keyword evidence="1" id="KW-0472">Membrane</keyword>
<keyword evidence="1" id="KW-0812">Transmembrane</keyword>